<dbReference type="Pfam" id="PF12083">
    <property type="entry name" value="DUF3560"/>
    <property type="match status" value="1"/>
</dbReference>
<comment type="caution">
    <text evidence="1">The sequence shown here is derived from an EMBL/GenBank/DDBJ whole genome shotgun (WGS) entry which is preliminary data.</text>
</comment>
<sequence length="495" mass="55432">MTSFTATYSPEDNKIRIYASSRLDPETYARVKEAGFKWAPRQELFVAPKWTPAREDLAVELAGEIEAEEMTLAERAAVKAERLDELAHKRHRQANAFARRADELSQAFYGGQPILVGHQSERQARKTQERMHSASTAAVKAEKAANYWLGRASDVEHFANMKGDPRVRANRIKTLLVELRDLQRGINAAYAALAIWEKLKTDEQIRHALGNMNARETWSNYDLYHKVQEGEIAPADARQMCINGASRAAYGPTRRRWIEHVLNRLAFERSMLGDVPRYDGDLTPVIIQAFTREHGAESPKCTATDPGYFQLESPVPLPAHIASETMLVLNDDGWRDLMQAVGYIVPGKKARRVSAKPEGMPLVNPSREQAERLQTIWNLRMAASCRGKGHTAKSAEVYSTTQATYSANSKGDYAPFKTVEIAADGSRIRMEWQKHVRVRSGEPVARIRVSTIGGEFYKPDAVVVLSDKPGKPLPIDLDTLEAEARRVAIEEEVAA</sequence>
<gene>
    <name evidence="1" type="ORF">DFR49_0565</name>
</gene>
<proteinExistence type="predicted"/>
<protein>
    <submittedName>
        <fullName evidence="1">Uncharacterized protein DUF3560</fullName>
    </submittedName>
</protein>
<dbReference type="Proteomes" id="UP000266568">
    <property type="component" value="Unassembled WGS sequence"/>
</dbReference>
<accession>A0A397P8Y0</accession>
<name>A0A397P8Y0_9SPHN</name>
<dbReference type="AlphaFoldDB" id="A0A397P8Y0"/>
<dbReference type="EMBL" id="QXDC01000002">
    <property type="protein sequence ID" value="RIA46036.1"/>
    <property type="molecule type" value="Genomic_DNA"/>
</dbReference>
<reference evidence="1 2" key="1">
    <citation type="submission" date="2018-08" db="EMBL/GenBank/DDBJ databases">
        <title>Genomic Encyclopedia of Type Strains, Phase IV (KMG-IV): sequencing the most valuable type-strain genomes for metagenomic binning, comparative biology and taxonomic classification.</title>
        <authorList>
            <person name="Goeker M."/>
        </authorList>
    </citation>
    <scope>NUCLEOTIDE SEQUENCE [LARGE SCALE GENOMIC DNA]</scope>
    <source>
        <strain evidence="1 2">DSM 25527</strain>
    </source>
</reference>
<organism evidence="1 2">
    <name type="scientific">Hephaestia caeni</name>
    <dbReference type="NCBI Taxonomy" id="645617"/>
    <lineage>
        <taxon>Bacteria</taxon>
        <taxon>Pseudomonadati</taxon>
        <taxon>Pseudomonadota</taxon>
        <taxon>Alphaproteobacteria</taxon>
        <taxon>Sphingomonadales</taxon>
        <taxon>Sphingomonadaceae</taxon>
        <taxon>Hephaestia</taxon>
    </lineage>
</organism>
<evidence type="ECO:0000313" key="1">
    <source>
        <dbReference type="EMBL" id="RIA46036.1"/>
    </source>
</evidence>
<dbReference type="RefSeq" id="WP_004211496.1">
    <property type="nucleotide sequence ID" value="NZ_QXDC01000002.1"/>
</dbReference>
<dbReference type="OrthoDB" id="9803716at2"/>
<evidence type="ECO:0000313" key="2">
    <source>
        <dbReference type="Proteomes" id="UP000266568"/>
    </source>
</evidence>
<dbReference type="InterPro" id="IPR021944">
    <property type="entry name" value="DUF3560"/>
</dbReference>
<keyword evidence="2" id="KW-1185">Reference proteome</keyword>